<dbReference type="NCBIfam" id="TIGR01173">
    <property type="entry name" value="glmU"/>
    <property type="match status" value="1"/>
</dbReference>
<feature type="binding site" evidence="18">
    <location>
        <position position="387"/>
    </location>
    <ligand>
        <name>acetyl-CoA</name>
        <dbReference type="ChEBI" id="CHEBI:57288"/>
    </ligand>
</feature>
<feature type="binding site" evidence="18">
    <location>
        <begin position="368"/>
        <end position="369"/>
    </location>
    <ligand>
        <name>acetyl-CoA</name>
        <dbReference type="ChEBI" id="CHEBI:57288"/>
    </ligand>
</feature>
<feature type="binding site" evidence="18">
    <location>
        <position position="23"/>
    </location>
    <ligand>
        <name>UDP-N-acetyl-alpha-D-glucosamine</name>
        <dbReference type="ChEBI" id="CHEBI:57705"/>
    </ligand>
</feature>
<dbReference type="Proteomes" id="UP001228905">
    <property type="component" value="Unassembled WGS sequence"/>
</dbReference>
<dbReference type="Pfam" id="PF00132">
    <property type="entry name" value="Hexapep"/>
    <property type="match status" value="1"/>
</dbReference>
<feature type="region of interest" description="N-acetyltransferase" evidence="18">
    <location>
        <begin position="250"/>
        <end position="446"/>
    </location>
</feature>
<comment type="caution">
    <text evidence="20">The sequence shown here is derived from an EMBL/GenBank/DDBJ whole genome shotgun (WGS) entry which is preliminary data.</text>
</comment>
<sequence length="446" mass="46212">MTQRAAVIMAAGQGTRMKSPLPKVLHRVGGRAMLDLAIDAAQAAGCSRVVVVCGTHSPAVAEHVRKRLGDSAVAIQDPPLGTAHAVLAAREALADFEGDVLVSNADCPLLGPDDIVSLFEAGADLTVLGFEATEPGLYGRLIRDSTGRLDRIVEARDATDEEKAERVCYAGIMAAPATKLFPWLAQVGNANSKGEYYLTEVVAVANRAGANVAVRIADETAVMPADNQTDLAAAEAVFQQDRRAALMAQGVSMVAPQTVFLSWDTQVAGGAVLEPNIVFGPGVTVEGGATIRAFTHLEGCVVRAGAIVGPYARLRPGADIGEEAHIGNFVEVKKVKVGKGAKANHLAYLGDGSIGAKANIGAGTIFCNYDGFDKFETHVGEGAFVGSNSSLVAPVTVGAGAYTGSGSVITKDVAPDALALERGVQTEKPGWAARFRAMKLARKGAK</sequence>
<comment type="subcellular location">
    <subcellularLocation>
        <location evidence="1 18">Cytoplasm</location>
    </subcellularLocation>
</comment>
<evidence type="ECO:0000256" key="1">
    <source>
        <dbReference type="ARBA" id="ARBA00004496"/>
    </source>
</evidence>
<keyword evidence="7 18" id="KW-0479">Metal-binding</keyword>
<feature type="active site" description="Proton acceptor" evidence="18">
    <location>
        <position position="345"/>
    </location>
</feature>
<feature type="binding site" evidence="18">
    <location>
        <position position="405"/>
    </location>
    <ligand>
        <name>acetyl-CoA</name>
        <dbReference type="ChEBI" id="CHEBI:57288"/>
    </ligand>
</feature>
<keyword evidence="8 18" id="KW-0677">Repeat</keyword>
<evidence type="ECO:0000256" key="3">
    <source>
        <dbReference type="ARBA" id="ARBA00007947"/>
    </source>
</evidence>
<dbReference type="InterPro" id="IPR011004">
    <property type="entry name" value="Trimer_LpxA-like_sf"/>
</dbReference>
<dbReference type="CDD" id="cd02540">
    <property type="entry name" value="GT2_GlmU_N_bac"/>
    <property type="match status" value="1"/>
</dbReference>
<evidence type="ECO:0000256" key="2">
    <source>
        <dbReference type="ARBA" id="ARBA00007707"/>
    </source>
</evidence>
<evidence type="ECO:0000256" key="17">
    <source>
        <dbReference type="ARBA" id="ARBA00049628"/>
    </source>
</evidence>
<keyword evidence="11 18" id="KW-0573">Peptidoglycan synthesis</keyword>
<dbReference type="SUPFAM" id="SSF53448">
    <property type="entry name" value="Nucleotide-diphospho-sugar transferases"/>
    <property type="match status" value="1"/>
</dbReference>
<comment type="similarity">
    <text evidence="2 18">In the C-terminal section; belongs to the transferase hexapeptide repeat family.</text>
</comment>
<evidence type="ECO:0000256" key="6">
    <source>
        <dbReference type="ARBA" id="ARBA00022695"/>
    </source>
</evidence>
<dbReference type="InterPro" id="IPR025877">
    <property type="entry name" value="MobA-like_NTP_Trfase"/>
</dbReference>
<evidence type="ECO:0000259" key="19">
    <source>
        <dbReference type="Pfam" id="PF12804"/>
    </source>
</evidence>
<dbReference type="PANTHER" id="PTHR43584">
    <property type="entry name" value="NUCLEOTIDYL TRANSFERASE"/>
    <property type="match status" value="1"/>
</dbReference>
<comment type="catalytic activity">
    <reaction evidence="15 18">
        <text>alpha-D-glucosamine 1-phosphate + acetyl-CoA = N-acetyl-alpha-D-glucosamine 1-phosphate + CoA + H(+)</text>
        <dbReference type="Rhea" id="RHEA:13725"/>
        <dbReference type="ChEBI" id="CHEBI:15378"/>
        <dbReference type="ChEBI" id="CHEBI:57287"/>
        <dbReference type="ChEBI" id="CHEBI:57288"/>
        <dbReference type="ChEBI" id="CHEBI:57776"/>
        <dbReference type="ChEBI" id="CHEBI:58516"/>
        <dbReference type="EC" id="2.3.1.157"/>
    </reaction>
</comment>
<dbReference type="EC" id="2.7.7.23" evidence="18"/>
<dbReference type="InterPro" id="IPR038009">
    <property type="entry name" value="GlmU_C_LbH"/>
</dbReference>
<feature type="region of interest" description="Pyrophosphorylase" evidence="18">
    <location>
        <begin position="1"/>
        <end position="228"/>
    </location>
</feature>
<dbReference type="Pfam" id="PF12804">
    <property type="entry name" value="NTP_transf_3"/>
    <property type="match status" value="1"/>
</dbReference>
<dbReference type="InterPro" id="IPR001451">
    <property type="entry name" value="Hexapep"/>
</dbReference>
<evidence type="ECO:0000256" key="12">
    <source>
        <dbReference type="ARBA" id="ARBA00023268"/>
    </source>
</evidence>
<dbReference type="InterPro" id="IPR005882">
    <property type="entry name" value="Bifunctional_GlmU"/>
</dbReference>
<feature type="binding site" evidence="18">
    <location>
        <position position="76"/>
    </location>
    <ligand>
        <name>UDP-N-acetyl-alpha-D-glucosamine</name>
        <dbReference type="ChEBI" id="CHEBI:57705"/>
    </ligand>
</feature>
<evidence type="ECO:0000256" key="5">
    <source>
        <dbReference type="ARBA" id="ARBA00022679"/>
    </source>
</evidence>
<name>A0ABU0IP49_9CAUL</name>
<evidence type="ECO:0000256" key="16">
    <source>
        <dbReference type="ARBA" id="ARBA00048493"/>
    </source>
</evidence>
<dbReference type="Gene3D" id="3.90.550.10">
    <property type="entry name" value="Spore Coat Polysaccharide Biosynthesis Protein SpsA, Chain A"/>
    <property type="match status" value="1"/>
</dbReference>
<comment type="catalytic activity">
    <reaction evidence="16 18">
        <text>N-acetyl-alpha-D-glucosamine 1-phosphate + UTP + H(+) = UDP-N-acetyl-alpha-D-glucosamine + diphosphate</text>
        <dbReference type="Rhea" id="RHEA:13509"/>
        <dbReference type="ChEBI" id="CHEBI:15378"/>
        <dbReference type="ChEBI" id="CHEBI:33019"/>
        <dbReference type="ChEBI" id="CHEBI:46398"/>
        <dbReference type="ChEBI" id="CHEBI:57705"/>
        <dbReference type="ChEBI" id="CHEBI:57776"/>
        <dbReference type="EC" id="2.7.7.23"/>
    </reaction>
</comment>
<dbReference type="InterPro" id="IPR050065">
    <property type="entry name" value="GlmU-like"/>
</dbReference>
<evidence type="ECO:0000313" key="21">
    <source>
        <dbReference type="Proteomes" id="UP001228905"/>
    </source>
</evidence>
<feature type="binding site" evidence="18">
    <location>
        <position position="154"/>
    </location>
    <ligand>
        <name>UDP-N-acetyl-alpha-D-glucosamine</name>
        <dbReference type="ChEBI" id="CHEBI:57705"/>
    </ligand>
</feature>
<evidence type="ECO:0000256" key="18">
    <source>
        <dbReference type="HAMAP-Rule" id="MF_01631"/>
    </source>
</evidence>
<feature type="domain" description="MobA-like NTP transferase" evidence="19">
    <location>
        <begin position="6"/>
        <end position="157"/>
    </location>
</feature>
<feature type="binding site" evidence="18">
    <location>
        <position position="362"/>
    </location>
    <ligand>
        <name>acetyl-CoA</name>
        <dbReference type="ChEBI" id="CHEBI:57288"/>
    </ligand>
</feature>
<dbReference type="EMBL" id="JAUSVS010000002">
    <property type="protein sequence ID" value="MDQ0463776.1"/>
    <property type="molecule type" value="Genomic_DNA"/>
</dbReference>
<comment type="pathway">
    <text evidence="18">Nucleotide-sugar biosynthesis; UDP-N-acetyl-alpha-D-glucosamine biosynthesis; N-acetyl-alpha-D-glucosamine 1-phosphate from alpha-D-glucosamine 6-phosphate (route II): step 2/2.</text>
</comment>
<dbReference type="InterPro" id="IPR029044">
    <property type="entry name" value="Nucleotide-diphossugar_trans"/>
</dbReference>
<dbReference type="GO" id="GO:0019134">
    <property type="term" value="F:glucosamine-1-phosphate N-acetyltransferase activity"/>
    <property type="evidence" value="ECO:0007669"/>
    <property type="project" value="UniProtKB-EC"/>
</dbReference>
<protein>
    <recommendedName>
        <fullName evidence="18">Bifunctional protein GlmU</fullName>
    </recommendedName>
    <domain>
        <recommendedName>
            <fullName evidence="18">UDP-N-acetylglucosamine pyrophosphorylase</fullName>
            <ecNumber evidence="18">2.7.7.23</ecNumber>
        </recommendedName>
        <alternativeName>
            <fullName evidence="18">N-acetylglucosamine-1-phosphate uridyltransferase</fullName>
        </alternativeName>
    </domain>
    <domain>
        <recommendedName>
            <fullName evidence="18">Glucosamine-1-phosphate N-acetyltransferase</fullName>
            <ecNumber evidence="18">2.3.1.157</ecNumber>
        </recommendedName>
    </domain>
</protein>
<dbReference type="GO" id="GO:0003977">
    <property type="term" value="F:UDP-N-acetylglucosamine diphosphorylase activity"/>
    <property type="evidence" value="ECO:0007669"/>
    <property type="project" value="UniProtKB-EC"/>
</dbReference>
<comment type="subunit">
    <text evidence="18">Homotrimer.</text>
</comment>
<proteinExistence type="inferred from homology"/>
<comment type="function">
    <text evidence="17 18">Catalyzes the last two sequential reactions in the de novo biosynthetic pathway for UDP-N-acetylglucosamine (UDP-GlcNAc). The C-terminal domain catalyzes the transfer of acetyl group from acetyl coenzyme A to glucosamine-1-phosphate (GlcN-1-P) to produce N-acetylglucosamine-1-phosphate (GlcNAc-1-P), which is converted into UDP-GlcNAc by the transfer of uridine 5-monophosphate (from uridine 5-triphosphate), a reaction catalyzed by the N-terminal domain.</text>
</comment>
<dbReference type="CDD" id="cd03353">
    <property type="entry name" value="LbH_GlmU_C"/>
    <property type="match status" value="1"/>
</dbReference>
<comment type="pathway">
    <text evidence="18">Bacterial outer membrane biogenesis; LPS lipid A biosynthesis.</text>
</comment>
<feature type="binding site" evidence="18">
    <location>
        <position position="333"/>
    </location>
    <ligand>
        <name>UDP-N-acetyl-alpha-D-glucosamine</name>
        <dbReference type="ChEBI" id="CHEBI:57705"/>
    </ligand>
</feature>
<dbReference type="Gene3D" id="2.160.10.10">
    <property type="entry name" value="Hexapeptide repeat proteins"/>
    <property type="match status" value="1"/>
</dbReference>
<keyword evidence="13 18" id="KW-0012">Acyltransferase</keyword>
<evidence type="ECO:0000256" key="10">
    <source>
        <dbReference type="ARBA" id="ARBA00022960"/>
    </source>
</evidence>
<dbReference type="NCBIfam" id="NF010933">
    <property type="entry name" value="PRK14353.1"/>
    <property type="match status" value="1"/>
</dbReference>
<feature type="binding site" evidence="18">
    <location>
        <position position="422"/>
    </location>
    <ligand>
        <name>acetyl-CoA</name>
        <dbReference type="ChEBI" id="CHEBI:57288"/>
    </ligand>
</feature>
<reference evidence="20 21" key="1">
    <citation type="submission" date="2023-07" db="EMBL/GenBank/DDBJ databases">
        <title>Genomic Encyclopedia of Type Strains, Phase IV (KMG-IV): sequencing the most valuable type-strain genomes for metagenomic binning, comparative biology and taxonomic classification.</title>
        <authorList>
            <person name="Goeker M."/>
        </authorList>
    </citation>
    <scope>NUCLEOTIDE SEQUENCE [LARGE SCALE GENOMIC DNA]</scope>
    <source>
        <strain evidence="20 21">DSM 18695</strain>
    </source>
</reference>
<evidence type="ECO:0000256" key="15">
    <source>
        <dbReference type="ARBA" id="ARBA00048247"/>
    </source>
</evidence>
<comment type="cofactor">
    <cofactor evidence="18">
        <name>Mg(2+)</name>
        <dbReference type="ChEBI" id="CHEBI:18420"/>
    </cofactor>
    <text evidence="18">Binds 1 Mg(2+) ion per subunit.</text>
</comment>
<dbReference type="PANTHER" id="PTHR43584:SF3">
    <property type="entry name" value="BIFUNCTIONAL PROTEIN GLMU"/>
    <property type="match status" value="1"/>
</dbReference>
<feature type="binding site" evidence="18">
    <location>
        <position position="106"/>
    </location>
    <ligand>
        <name>Mg(2+)</name>
        <dbReference type="ChEBI" id="CHEBI:18420"/>
    </ligand>
</feature>
<accession>A0ABU0IP49</accession>
<keyword evidence="10 18" id="KW-0133">Cell shape</keyword>
<feature type="region of interest" description="Linker" evidence="18">
    <location>
        <begin position="229"/>
        <end position="249"/>
    </location>
</feature>
<comment type="pathway">
    <text evidence="18">Nucleotide-sugar biosynthesis; UDP-N-acetyl-alpha-D-glucosamine biosynthesis; UDP-N-acetyl-alpha-D-glucosamine from N-acetyl-alpha-D-glucosamine 1-phosphate: step 1/1.</text>
</comment>
<feature type="binding site" evidence="18">
    <location>
        <begin position="81"/>
        <end position="82"/>
    </location>
    <ligand>
        <name>UDP-N-acetyl-alpha-D-glucosamine</name>
        <dbReference type="ChEBI" id="CHEBI:57705"/>
    </ligand>
</feature>
<feature type="binding site" evidence="18">
    <location>
        <position position="348"/>
    </location>
    <ligand>
        <name>UDP-N-acetyl-alpha-D-glucosamine</name>
        <dbReference type="ChEBI" id="CHEBI:57705"/>
    </ligand>
</feature>
<evidence type="ECO:0000256" key="7">
    <source>
        <dbReference type="ARBA" id="ARBA00022723"/>
    </source>
</evidence>
<keyword evidence="4 18" id="KW-0963">Cytoplasm</keyword>
<feature type="binding site" evidence="18">
    <location>
        <position position="139"/>
    </location>
    <ligand>
        <name>UDP-N-acetyl-alpha-D-glucosamine</name>
        <dbReference type="ChEBI" id="CHEBI:57705"/>
    </ligand>
</feature>
<comment type="caution">
    <text evidence="18">Lacks conserved residue(s) required for the propagation of feature annotation.</text>
</comment>
<evidence type="ECO:0000256" key="9">
    <source>
        <dbReference type="ARBA" id="ARBA00022842"/>
    </source>
</evidence>
<keyword evidence="21" id="KW-1185">Reference proteome</keyword>
<feature type="binding site" evidence="18">
    <location>
        <position position="359"/>
    </location>
    <ligand>
        <name>UDP-N-acetyl-alpha-D-glucosamine</name>
        <dbReference type="ChEBI" id="CHEBI:57705"/>
    </ligand>
</feature>
<keyword evidence="5 18" id="KW-0808">Transferase</keyword>
<keyword evidence="6 18" id="KW-0548">Nucleotidyltransferase</keyword>
<dbReference type="HAMAP" id="MF_01631">
    <property type="entry name" value="GlmU"/>
    <property type="match status" value="1"/>
</dbReference>
<keyword evidence="9 18" id="KW-0460">Magnesium</keyword>
<comment type="similarity">
    <text evidence="3 18">In the N-terminal section; belongs to the N-acetylglucosamine-1-phosphate uridyltransferase family.</text>
</comment>
<evidence type="ECO:0000313" key="20">
    <source>
        <dbReference type="EMBL" id="MDQ0463776.1"/>
    </source>
</evidence>
<evidence type="ECO:0000256" key="14">
    <source>
        <dbReference type="ARBA" id="ARBA00023316"/>
    </source>
</evidence>
<evidence type="ECO:0000256" key="4">
    <source>
        <dbReference type="ARBA" id="ARBA00022490"/>
    </source>
</evidence>
<dbReference type="SUPFAM" id="SSF51161">
    <property type="entry name" value="Trimeric LpxA-like enzymes"/>
    <property type="match status" value="1"/>
</dbReference>
<evidence type="ECO:0000256" key="8">
    <source>
        <dbReference type="ARBA" id="ARBA00022737"/>
    </source>
</evidence>
<dbReference type="EC" id="2.3.1.157" evidence="18"/>
<feature type="binding site" evidence="18">
    <location>
        <position position="315"/>
    </location>
    <ligand>
        <name>UDP-N-acetyl-alpha-D-glucosamine</name>
        <dbReference type="ChEBI" id="CHEBI:57705"/>
    </ligand>
</feature>
<gene>
    <name evidence="18" type="primary">glmU</name>
    <name evidence="20" type="ORF">QO010_001547</name>
</gene>
<organism evidence="20 21">
    <name type="scientific">Caulobacter ginsengisoli</name>
    <dbReference type="NCBI Taxonomy" id="400775"/>
    <lineage>
        <taxon>Bacteria</taxon>
        <taxon>Pseudomonadati</taxon>
        <taxon>Pseudomonadota</taxon>
        <taxon>Alphaproteobacteria</taxon>
        <taxon>Caulobacterales</taxon>
        <taxon>Caulobacteraceae</taxon>
        <taxon>Caulobacter</taxon>
    </lineage>
</organism>
<keyword evidence="14 18" id="KW-0961">Cell wall biogenesis/degradation</keyword>
<evidence type="ECO:0000256" key="13">
    <source>
        <dbReference type="ARBA" id="ARBA00023315"/>
    </source>
</evidence>
<keyword evidence="12 18" id="KW-0511">Multifunctional enzyme</keyword>
<evidence type="ECO:0000256" key="11">
    <source>
        <dbReference type="ARBA" id="ARBA00022984"/>
    </source>
</evidence>